<keyword evidence="2" id="KW-1185">Reference proteome</keyword>
<evidence type="ECO:0000313" key="1">
    <source>
        <dbReference type="EMBL" id="SNB52290.1"/>
    </source>
</evidence>
<sequence length="44" mass="4804">MLLRTEPAALVRPCLTKDECRQDEAWPGRPLRANAGVTLGVRAA</sequence>
<organism evidence="1 2">
    <name type="scientific">Rhodoblastus acidophilus</name>
    <name type="common">Rhodopseudomonas acidophila</name>
    <dbReference type="NCBI Taxonomy" id="1074"/>
    <lineage>
        <taxon>Bacteria</taxon>
        <taxon>Pseudomonadati</taxon>
        <taxon>Pseudomonadota</taxon>
        <taxon>Alphaproteobacteria</taxon>
        <taxon>Hyphomicrobiales</taxon>
        <taxon>Rhodoblastaceae</taxon>
        <taxon>Rhodoblastus</taxon>
    </lineage>
</organism>
<accession>A0A212PZ46</accession>
<gene>
    <name evidence="1" type="ORF">SAMN06265338_101223</name>
</gene>
<dbReference type="Proteomes" id="UP000198418">
    <property type="component" value="Unassembled WGS sequence"/>
</dbReference>
<evidence type="ECO:0000313" key="2">
    <source>
        <dbReference type="Proteomes" id="UP000198418"/>
    </source>
</evidence>
<dbReference type="AlphaFoldDB" id="A0A212PZ46"/>
<proteinExistence type="predicted"/>
<name>A0A212PZ46_RHOAC</name>
<reference evidence="2" key="1">
    <citation type="submission" date="2017-06" db="EMBL/GenBank/DDBJ databases">
        <authorList>
            <person name="Varghese N."/>
            <person name="Submissions S."/>
        </authorList>
    </citation>
    <scope>NUCLEOTIDE SEQUENCE [LARGE SCALE GENOMIC DNA]</scope>
    <source>
        <strain evidence="2">DSM 137</strain>
    </source>
</reference>
<protein>
    <submittedName>
        <fullName evidence="1">Uncharacterized protein</fullName>
    </submittedName>
</protein>
<dbReference type="EMBL" id="FYDG01000001">
    <property type="protein sequence ID" value="SNB52290.1"/>
    <property type="molecule type" value="Genomic_DNA"/>
</dbReference>